<dbReference type="InterPro" id="IPR036365">
    <property type="entry name" value="PGBD-like_sf"/>
</dbReference>
<dbReference type="AlphaFoldDB" id="A0A1Z4JS04"/>
<proteinExistence type="predicted"/>
<gene>
    <name evidence="1" type="ORF">NIES2135_64220</name>
</gene>
<evidence type="ECO:0000313" key="2">
    <source>
        <dbReference type="Proteomes" id="UP000217895"/>
    </source>
</evidence>
<organism evidence="1 2">
    <name type="scientific">Leptolyngbya boryana NIES-2135</name>
    <dbReference type="NCBI Taxonomy" id="1973484"/>
    <lineage>
        <taxon>Bacteria</taxon>
        <taxon>Bacillati</taxon>
        <taxon>Cyanobacteriota</taxon>
        <taxon>Cyanophyceae</taxon>
        <taxon>Leptolyngbyales</taxon>
        <taxon>Leptolyngbyaceae</taxon>
        <taxon>Leptolyngbya group</taxon>
        <taxon>Leptolyngbya</taxon>
    </lineage>
</organism>
<dbReference type="Proteomes" id="UP000217895">
    <property type="component" value="Plasmid Plasmid2 dna"/>
</dbReference>
<sequence>MRLENFYQASQQAKALGKALNYGIEAIAADKELATHIQQALVWLKFLDPPVDGKFGPISTDALVEFQSTMSTIYPDLLEEKGFLGLKTAQVLIETSPDEVPSPKIDFSRADLASRLIQYMARMNYRISVGDKRYNIIYVEGMNADGSTNSDVINEFNDRRMVIEIPSADLVPVIRGNWEATTEPGTHYTFNPMGRGIEYGAARIAFGQFKAWKVGTHYGSGAEPHEALVQETAISVYRDKDRNGIRTGDFLDTGNFDINQHWGYDYPHNDIGMAGAGCLVGRSRAEHRTFMALIKQDNRYQRNQNYLFYTTIIPADDFIAKFPG</sequence>
<dbReference type="EMBL" id="AP018205">
    <property type="protein sequence ID" value="BAY59545.1"/>
    <property type="molecule type" value="Genomic_DNA"/>
</dbReference>
<name>A0A1Z4JS04_LEPBY</name>
<evidence type="ECO:0000313" key="1">
    <source>
        <dbReference type="EMBL" id="BAY59545.1"/>
    </source>
</evidence>
<protein>
    <submittedName>
        <fullName evidence="1">Peptidoglycan binding domain-containing protein</fullName>
    </submittedName>
</protein>
<dbReference type="SUPFAM" id="SSF47090">
    <property type="entry name" value="PGBD-like"/>
    <property type="match status" value="1"/>
</dbReference>
<reference evidence="1 2" key="1">
    <citation type="submission" date="2017-06" db="EMBL/GenBank/DDBJ databases">
        <title>Genome sequencing of cyanobaciteial culture collection at National Institute for Environmental Studies (NIES).</title>
        <authorList>
            <person name="Hirose Y."/>
            <person name="Shimura Y."/>
            <person name="Fujisawa T."/>
            <person name="Nakamura Y."/>
            <person name="Kawachi M."/>
        </authorList>
    </citation>
    <scope>NUCLEOTIDE SEQUENCE [LARGE SCALE GENOMIC DNA]</scope>
    <source>
        <strain evidence="1 2">NIES-2135</strain>
        <plasmid evidence="2">Plasmid Plasmid2 dna</plasmid>
    </source>
</reference>
<accession>A0A1Z4JS04</accession>
<dbReference type="InterPro" id="IPR036366">
    <property type="entry name" value="PGBDSf"/>
</dbReference>
<keyword evidence="1" id="KW-0614">Plasmid</keyword>
<keyword evidence="2" id="KW-1185">Reference proteome</keyword>
<dbReference type="Gene3D" id="1.10.101.10">
    <property type="entry name" value="PGBD-like superfamily/PGBD"/>
    <property type="match status" value="1"/>
</dbReference>
<geneLocation type="plasmid" evidence="1">
    <name>plasmid2</name>
</geneLocation>